<feature type="region of interest" description="Disordered" evidence="1">
    <location>
        <begin position="1"/>
        <end position="38"/>
    </location>
</feature>
<dbReference type="AlphaFoldDB" id="A0A6G6AMG5"/>
<evidence type="ECO:0000256" key="1">
    <source>
        <dbReference type="SAM" id="MobiDB-lite"/>
    </source>
</evidence>
<evidence type="ECO:0000313" key="2">
    <source>
        <dbReference type="EMBL" id="QID23340.1"/>
    </source>
</evidence>
<geneLocation type="plasmid" evidence="2">
    <name>p4M9F</name>
</geneLocation>
<keyword evidence="2" id="KW-0614">Plasmid</keyword>
<protein>
    <submittedName>
        <fullName evidence="2">Uncharacterized protein</fullName>
    </submittedName>
</protein>
<accession>A0A6G6AMG5</accession>
<name>A0A6G6AMG5_ECOLX</name>
<sequence length="38" mass="4196">MKSGQLSKAARHHRQNVTFVAGAFPMSEKGQSNLPNRN</sequence>
<dbReference type="EMBL" id="MN256759">
    <property type="protein sequence ID" value="QID23340.1"/>
    <property type="molecule type" value="Genomic_DNA"/>
</dbReference>
<proteinExistence type="predicted"/>
<organism evidence="2">
    <name type="scientific">Escherichia coli</name>
    <dbReference type="NCBI Taxonomy" id="562"/>
    <lineage>
        <taxon>Bacteria</taxon>
        <taxon>Pseudomonadati</taxon>
        <taxon>Pseudomonadota</taxon>
        <taxon>Gammaproteobacteria</taxon>
        <taxon>Enterobacterales</taxon>
        <taxon>Enterobacteriaceae</taxon>
        <taxon>Escherichia</taxon>
    </lineage>
</organism>
<reference evidence="2" key="1">
    <citation type="submission" date="2019-08" db="EMBL/GenBank/DDBJ databases">
        <authorList>
            <person name="Yao H."/>
        </authorList>
    </citation>
    <scope>NUCLEOTIDE SEQUENCE</scope>
    <source>
        <strain evidence="2">4M9F</strain>
        <plasmid evidence="2">p4M9F</plasmid>
    </source>
</reference>
<feature type="compositionally biased region" description="Polar residues" evidence="1">
    <location>
        <begin position="29"/>
        <end position="38"/>
    </location>
</feature>